<name>A0A9X1HPR9_9BACT</name>
<dbReference type="Gene3D" id="3.90.120.10">
    <property type="entry name" value="DNA Methylase, subunit A, domain 2"/>
    <property type="match status" value="1"/>
</dbReference>
<comment type="similarity">
    <text evidence="7 8">Belongs to the class I-like SAM-binding methyltransferase superfamily. C5-methyltransferase family.</text>
</comment>
<dbReference type="InterPro" id="IPR001525">
    <property type="entry name" value="C5_MeTfrase"/>
</dbReference>
<dbReference type="GO" id="GO:0032259">
    <property type="term" value="P:methylation"/>
    <property type="evidence" value="ECO:0007669"/>
    <property type="project" value="UniProtKB-KW"/>
</dbReference>
<dbReference type="InterPro" id="IPR050390">
    <property type="entry name" value="C5-Methyltransferase"/>
</dbReference>
<dbReference type="GO" id="GO:0003677">
    <property type="term" value="F:DNA binding"/>
    <property type="evidence" value="ECO:0007669"/>
    <property type="project" value="TreeGrafter"/>
</dbReference>
<dbReference type="GO" id="GO:0003886">
    <property type="term" value="F:DNA (cytosine-5-)-methyltransferase activity"/>
    <property type="evidence" value="ECO:0007669"/>
    <property type="project" value="UniProtKB-EC"/>
</dbReference>
<evidence type="ECO:0000313" key="10">
    <source>
        <dbReference type="Proteomes" id="UP001139409"/>
    </source>
</evidence>
<organism evidence="9 10">
    <name type="scientific">Fulvivirga sedimenti</name>
    <dbReference type="NCBI Taxonomy" id="2879465"/>
    <lineage>
        <taxon>Bacteria</taxon>
        <taxon>Pseudomonadati</taxon>
        <taxon>Bacteroidota</taxon>
        <taxon>Cytophagia</taxon>
        <taxon>Cytophagales</taxon>
        <taxon>Fulvivirgaceae</taxon>
        <taxon>Fulvivirga</taxon>
    </lineage>
</organism>
<keyword evidence="3 7" id="KW-0808">Transferase</keyword>
<dbReference type="InterPro" id="IPR029063">
    <property type="entry name" value="SAM-dependent_MTases_sf"/>
</dbReference>
<gene>
    <name evidence="9" type="ORF">LDX50_12010</name>
</gene>
<evidence type="ECO:0000256" key="3">
    <source>
        <dbReference type="ARBA" id="ARBA00022679"/>
    </source>
</evidence>
<dbReference type="Proteomes" id="UP001139409">
    <property type="component" value="Unassembled WGS sequence"/>
</dbReference>
<dbReference type="Pfam" id="PF00145">
    <property type="entry name" value="DNA_methylase"/>
    <property type="match status" value="1"/>
</dbReference>
<protein>
    <recommendedName>
        <fullName evidence="1">DNA (cytosine-5-)-methyltransferase</fullName>
        <ecNumber evidence="1">2.1.1.37</ecNumber>
    </recommendedName>
</protein>
<evidence type="ECO:0000256" key="8">
    <source>
        <dbReference type="RuleBase" id="RU000416"/>
    </source>
</evidence>
<evidence type="ECO:0000313" key="9">
    <source>
        <dbReference type="EMBL" id="MCA6075596.1"/>
    </source>
</evidence>
<accession>A0A9X1HPR9</accession>
<dbReference type="SUPFAM" id="SSF53335">
    <property type="entry name" value="S-adenosyl-L-methionine-dependent methyltransferases"/>
    <property type="match status" value="1"/>
</dbReference>
<dbReference type="Gene3D" id="3.40.50.150">
    <property type="entry name" value="Vaccinia Virus protein VP39"/>
    <property type="match status" value="1"/>
</dbReference>
<dbReference type="RefSeq" id="WP_225698693.1">
    <property type="nucleotide sequence ID" value="NZ_JAIXNE010000002.1"/>
</dbReference>
<evidence type="ECO:0000256" key="1">
    <source>
        <dbReference type="ARBA" id="ARBA00011975"/>
    </source>
</evidence>
<proteinExistence type="inferred from homology"/>
<dbReference type="GO" id="GO:0009307">
    <property type="term" value="P:DNA restriction-modification system"/>
    <property type="evidence" value="ECO:0007669"/>
    <property type="project" value="UniProtKB-KW"/>
</dbReference>
<dbReference type="GO" id="GO:0044027">
    <property type="term" value="P:negative regulation of gene expression via chromosomal CpG island methylation"/>
    <property type="evidence" value="ECO:0007669"/>
    <property type="project" value="TreeGrafter"/>
</dbReference>
<sequence>MAIPIIDLFAGPGGLGEGFTSVRDGHGKPVFEIKLSIEKDESAHKTLTWRSFYRQFINKGKTLPDEYYQAYQEKDLKKREEIIEQALSEYPEGKIAREEACLVELGSKKWPSSKVDNLIINQIGQKPDKWVLIGGPPCQAYSNAGRSRVGGIRKDDHRVYLYKEYLRIIKKHSPSVFVMENVKGLLSAKVGEEKVFDWIKKDLQVGGKYELHSFVKPATKDSDYLIKSELYGIPQKRHRVILLGIRKDLEHKGEYLEKTDQVNLDSVIGKLPIIRSGLNREFVSYDYLHSNNNGKPKRVYTQLKDSDLLWEDYVNQFLSRIKKWDITPLNGLSKGISASKLSIGGEFIKCDSSLEDNHPLHEWYKSLNHQGFEIWKLAGIANHESRAHLTQDLMRYLFASLYVEKNDTFPRLKDYAKHAKELVPDHENVNSGKFTDRFRVQLKNKPATTITSHISKDGHYFIHYDPKQCRSLTVREAARIQTFPDNYLFRGSRTQQFHQVGNAVPPHLAYKMGKIVASMLDQ</sequence>
<dbReference type="PRINTS" id="PR00105">
    <property type="entry name" value="C5METTRFRASE"/>
</dbReference>
<evidence type="ECO:0000256" key="5">
    <source>
        <dbReference type="ARBA" id="ARBA00022747"/>
    </source>
</evidence>
<evidence type="ECO:0000256" key="6">
    <source>
        <dbReference type="ARBA" id="ARBA00047422"/>
    </source>
</evidence>
<keyword evidence="5" id="KW-0680">Restriction system</keyword>
<dbReference type="NCBIfam" id="TIGR00675">
    <property type="entry name" value="dcm"/>
    <property type="match status" value="1"/>
</dbReference>
<feature type="active site" evidence="7">
    <location>
        <position position="138"/>
    </location>
</feature>
<dbReference type="PROSITE" id="PS51679">
    <property type="entry name" value="SAM_MT_C5"/>
    <property type="match status" value="1"/>
</dbReference>
<comment type="caution">
    <text evidence="9">The sequence shown here is derived from an EMBL/GenBank/DDBJ whole genome shotgun (WGS) entry which is preliminary data.</text>
</comment>
<keyword evidence="10" id="KW-1185">Reference proteome</keyword>
<reference evidence="9" key="1">
    <citation type="submission" date="2021-09" db="EMBL/GenBank/DDBJ databases">
        <title>Fulvivirga sp. isolated from coastal sediment.</title>
        <authorList>
            <person name="Yu H."/>
        </authorList>
    </citation>
    <scope>NUCLEOTIDE SEQUENCE</scope>
    <source>
        <strain evidence="9">1062</strain>
    </source>
</reference>
<dbReference type="PANTHER" id="PTHR10629:SF52">
    <property type="entry name" value="DNA (CYTOSINE-5)-METHYLTRANSFERASE 1"/>
    <property type="match status" value="1"/>
</dbReference>
<dbReference type="EMBL" id="JAIXNE010000002">
    <property type="protein sequence ID" value="MCA6075596.1"/>
    <property type="molecule type" value="Genomic_DNA"/>
</dbReference>
<dbReference type="AlphaFoldDB" id="A0A9X1HPR9"/>
<evidence type="ECO:0000256" key="4">
    <source>
        <dbReference type="ARBA" id="ARBA00022691"/>
    </source>
</evidence>
<keyword evidence="2 7" id="KW-0489">Methyltransferase</keyword>
<dbReference type="PANTHER" id="PTHR10629">
    <property type="entry name" value="CYTOSINE-SPECIFIC METHYLTRANSFERASE"/>
    <property type="match status" value="1"/>
</dbReference>
<evidence type="ECO:0000256" key="2">
    <source>
        <dbReference type="ARBA" id="ARBA00022603"/>
    </source>
</evidence>
<keyword evidence="4 7" id="KW-0949">S-adenosyl-L-methionine</keyword>
<comment type="catalytic activity">
    <reaction evidence="6">
        <text>a 2'-deoxycytidine in DNA + S-adenosyl-L-methionine = a 5-methyl-2'-deoxycytidine in DNA + S-adenosyl-L-homocysteine + H(+)</text>
        <dbReference type="Rhea" id="RHEA:13681"/>
        <dbReference type="Rhea" id="RHEA-COMP:11369"/>
        <dbReference type="Rhea" id="RHEA-COMP:11370"/>
        <dbReference type="ChEBI" id="CHEBI:15378"/>
        <dbReference type="ChEBI" id="CHEBI:57856"/>
        <dbReference type="ChEBI" id="CHEBI:59789"/>
        <dbReference type="ChEBI" id="CHEBI:85452"/>
        <dbReference type="ChEBI" id="CHEBI:85454"/>
        <dbReference type="EC" id="2.1.1.37"/>
    </reaction>
</comment>
<evidence type="ECO:0000256" key="7">
    <source>
        <dbReference type="PROSITE-ProRule" id="PRU01016"/>
    </source>
</evidence>
<dbReference type="EC" id="2.1.1.37" evidence="1"/>